<protein>
    <recommendedName>
        <fullName evidence="17">GPS domain-containing protein</fullName>
    </recommendedName>
</protein>
<evidence type="ECO:0000256" key="11">
    <source>
        <dbReference type="SAM" id="MobiDB-lite"/>
    </source>
</evidence>
<accession>A0AAV2YQG1</accession>
<feature type="region of interest" description="Disordered" evidence="11">
    <location>
        <begin position="5263"/>
        <end position="5316"/>
    </location>
</feature>
<dbReference type="InterPro" id="IPR001293">
    <property type="entry name" value="Znf_TRAF"/>
</dbReference>
<feature type="compositionally biased region" description="Low complexity" evidence="11">
    <location>
        <begin position="5017"/>
        <end position="5041"/>
    </location>
</feature>
<feature type="transmembrane region" description="Helical" evidence="12">
    <location>
        <begin position="4601"/>
        <end position="4618"/>
    </location>
</feature>
<keyword evidence="7 12" id="KW-1133">Transmembrane helix</keyword>
<reference evidence="15" key="1">
    <citation type="submission" date="2022-11" db="EMBL/GenBank/DDBJ databases">
        <authorList>
            <person name="Morgan W.R."/>
            <person name="Tartar A."/>
        </authorList>
    </citation>
    <scope>NUCLEOTIDE SEQUENCE</scope>
    <source>
        <strain evidence="15">ARSEF 373</strain>
    </source>
</reference>
<feature type="transmembrane region" description="Helical" evidence="12">
    <location>
        <begin position="4100"/>
        <end position="4123"/>
    </location>
</feature>
<dbReference type="PROSITE" id="PS50221">
    <property type="entry name" value="GAIN_B"/>
    <property type="match status" value="1"/>
</dbReference>
<evidence type="ECO:0000256" key="1">
    <source>
        <dbReference type="ARBA" id="ARBA00004370"/>
    </source>
</evidence>
<organism evidence="15 16">
    <name type="scientific">Lagenidium giganteum</name>
    <dbReference type="NCBI Taxonomy" id="4803"/>
    <lineage>
        <taxon>Eukaryota</taxon>
        <taxon>Sar</taxon>
        <taxon>Stramenopiles</taxon>
        <taxon>Oomycota</taxon>
        <taxon>Peronosporomycetes</taxon>
        <taxon>Pythiales</taxon>
        <taxon>Pythiaceae</taxon>
    </lineage>
</organism>
<dbReference type="PANTHER" id="PTHR46730">
    <property type="entry name" value="POLYCYSTIN-1"/>
    <property type="match status" value="1"/>
</dbReference>
<dbReference type="InterPro" id="IPR013083">
    <property type="entry name" value="Znf_RING/FYVE/PHD"/>
</dbReference>
<feature type="compositionally biased region" description="Pro residues" evidence="11">
    <location>
        <begin position="5055"/>
        <end position="5080"/>
    </location>
</feature>
<evidence type="ECO:0000256" key="2">
    <source>
        <dbReference type="ARBA" id="ARBA00022692"/>
    </source>
</evidence>
<dbReference type="Gene3D" id="2.60.220.50">
    <property type="match status" value="1"/>
</dbReference>
<name>A0AAV2YQG1_9STRA</name>
<dbReference type="InterPro" id="IPR046338">
    <property type="entry name" value="GAIN_dom_sf"/>
</dbReference>
<feature type="compositionally biased region" description="Low complexity" evidence="11">
    <location>
        <begin position="3658"/>
        <end position="3677"/>
    </location>
</feature>
<evidence type="ECO:0000256" key="9">
    <source>
        <dbReference type="ARBA" id="ARBA00023157"/>
    </source>
</evidence>
<feature type="compositionally biased region" description="Pro residues" evidence="11">
    <location>
        <begin position="5187"/>
        <end position="5206"/>
    </location>
</feature>
<feature type="region of interest" description="Disordered" evidence="11">
    <location>
        <begin position="5122"/>
        <end position="5211"/>
    </location>
</feature>
<evidence type="ECO:0000313" key="15">
    <source>
        <dbReference type="EMBL" id="DAZ95472.1"/>
    </source>
</evidence>
<evidence type="ECO:0000256" key="8">
    <source>
        <dbReference type="ARBA" id="ARBA00023136"/>
    </source>
</evidence>
<feature type="transmembrane region" description="Helical" evidence="12">
    <location>
        <begin position="3970"/>
        <end position="3990"/>
    </location>
</feature>
<keyword evidence="5 10" id="KW-0863">Zinc-finger</keyword>
<sequence length="5338" mass="573835">MSFAMKMSFIQEAASAVLYTTPSIVHIRDDADLRFSVDNLGFMGALEDAVTLTAKVVGGEIVHVQAGDFAAEVFCDNTTCHDTFVWLEMEDIELISFNDSDFVLEPVAYLSQSFEIHFFSKSAVNDVRDEIAVTSTSTELGYLTVVVDPVPNQPYINVSNRTVTGEEELPFSMFVLGAWSPDQDGSEIIEVGLSIPATLVDELWIDNEESQLSNKSVAREDIILVSRAQSTFETGIHNITILPAADFSGNFDFVIFVRSIEQSTNESVSTDVTIDVNIHAMQVAVPANLTLVTLNSTVEEGQPVMLRAIVSNQLVHLHYRLVAFFPIDFISGIGNDEECDKSDADGVCSIVLASAFNVSDNFSTVVELEIDPNATDLSEILECRTHRERKSLVGAEESLTLTVLPVAEAPKFTIDQNDVAIAENALLSVQVTNLALQDLDGSETLAAIIECSSMNWIYTSTNEGMRRTGSAGRYPLDLLQAKHHSDTSIHTVTLEPRQYFSGTINCSIVATAIDVSAVGVARDVYSVPFVTTVTPVPTTPTLSTTETFFTIKEDGTVLTDAVTASLVDRDGSEVLYLKVDFGMSMVHIAAVDWSPIGSGAVTLVRDGSTVVVTTTALDMVGQLAVQATVGFSGVLSWTVAAYSVEKSLGVSYPSNLSVVEMKAKVTPICHVPAVTMLPTAGFTRPLVPLELNLTVSTPDRDGSEEVQAIVSVNVGAVTAILDEFGQTLVSDNDTIGDALQYHVSPLDGDAVYLLNARLFFVPQAEFVGIFTIRISAWATEYENGESKSATLSVTVLVLPVDPVMSATATMYSYESAVVHVPFTRFDIGAEVVRREHLLLYLPDASQIDGVYAGLYRADQIVMPSNTVGVYSIPYEKRGGIMIRPKAFAVGFVDIRFVLATVPFELTSGDILFDTVDDGIQVVSVSLLILPVLVDSTKYLTASASSDVVSSNKPILARIEASSVFDDRGVSAAGGITPSLLTTQSSPIVTLATTSALVIDQTSTQDRFFNSFTADTTDVVDVWFLFRFPNGYTDTFSSRVILVTQDVAGQSSSVWSLDTTCQLVAEAAGGRLHHGVPGGVFVLPDDGSIQFTLADLGITASLADITRVVLELPQNQIDAVLLDNSTMTSVTCDETMRCVYVVADADTVACTGASARCPLLGALTVMPRKYLAQTFTFRVIVTNREGSADDLFAVSSSFVTSKGYSANVLPVPNTPLMTFDTTNVTGVEELPFAFMLMGAWTPDADGSEVIEVGMMMDFSLLQSVSVNESTATLPSTAGSALLILARDAGVSRIGQTSIRMLPRLDFNGGFAVTMFVRSLELSTGAINQVNQTVSVTVLAMPVVTKPRIDVSVDQLTVLEDNPWSVSLRVTPSSGGLRYVFAVFYPGASVALIEDTNGTACASQGSQSSPQSLCVLPTSSMTQPVSATSTVTLSMRIWPVKKLSSRFGVSISVLALTSDILDALFKSTCFQQSRSVDEILKCRSNRERKSLLSVDKALSLTVSPVAEAPRIVLSSSVVIVNENDQVNLSIRSITLQDLDGSEQITVALSCAALLWDAVTVGNSSSSFGPALNYTLAQLTAPSLTSIENLQVSLRPKMYFSGSISCSVVATAIDVSPVGTARDVFQVPFTATVNAVATTPVLSTPRTMFSILEDGLVVTDPVSASLVDRDSSESLYVVFDFGSSMPVISAAEWLSQSPSDLTVTVVKTGSALIIYSDSSLDISGRLSVRPVVGFSGNVAWQASAFSAEKSFKLSPAALWTTATLAGKSSAVVLSFSVVVSPICHTPQVLLTPTSAVSRPLVPILMNISALTADQDGSEVLSAQVVVNNTAVLQVRDYNDGSVWVPSQTVQLVDTFMVGPAADKPVFTIQRWLSIVPRAEFTGYFTVNLTVTSLEKETGEQKSASVALLVMILPADPVVSSTAIVNVKENEMVRLPFSRLDINQEVMTRDNVLLYIADGSMVSDVFVGFSRLQPSSATLGSARFYSIPYESRNLVFLRPRQYFVGFLEVYFILSTVKIPIQTDSTYADVNDGITMQSSQVATIPVPVEVVTESEQIRSFKCSAERTIEVLDFQNFSIPLMNLSFVGSLADISFIRVEYAPRAVDGVDVPSVTTRARGANPNYDADVYDTFAPADFSCVQGGNPVCSFDGQINVMPHLYLAQSFKMTVKIWFLMPAADDSFVTNSQALAVQHYAVTVKPAPNPPYLVLSALVINGAEDTESSFLIASAGTPDQDGSEVIEISIRFDVSMVRSVKLGSQQLPIRPVENSTTGMVVVVGRDAMQYVVNALSIAVTPSLNLGGISFQMTVQVVSMETSTRETAQFSQVITLNIGAVADPPVLIVAQRDVTTAQGSMTQISVNSLELVDKDGSETLVVGIQAAGGLFDRVTVNMNNSLLDGSSGIFVATPPSQLPFTFEVYPNKGYFGTTTFQVFATSAELTNGNQSTSVVTVQLTVSPLADVPVIEVEDTRGRLGDWVSVGIVNITVPNKLKEAATQLSAYLVPDNTRAQFQMMQGSTIVQPQTRVAVSSSPSYEVLMDYESDPVAVKTTDPVGSLTFDLVVITFVQSSNSTSRSNESLTVSFAGVVFTPPSLSLTEGDVRQLSLQMLSAPLGTVTLSLTSSIPAKAVPTPPEVTFSMDDWSTTRLVRITALNNYLDDPDASGVLTSVVTSTDQMYSGMNLNAFPIVVVNDDFSNVLAFQGVVTSRPNVVVSERRILSDVFSLMLTAEPTADVTVSLVLASGDFLVVSPLQLFFTSTNWNVSQLVSVSADDNGIQDGGGRVGHIGYAVSSVDPLYNGKAIPPLDVNIVETSDTTPPPKMTSAKFLNTAVGLTVTFDRPIDRSDFAATTFPCDLIFDVPWRVFGNGTSCTWLAGDSSIRFVFGRGATVAPGQGLGLKGGLLRASPTAQLRSAQTSVAITPPDIIPQPSAMVSGATSLGVCDDLSLDGSSSTGSGGRTLSFRWFLVGSINATTSVADIQAMLLRAIVTNNATMVIPGGMLEPDATYQFVLQASNFFLAASNSSVITVKKSGLPLPVVSIKGGNVQQVYRAKELMISATADNPRCSVPSADGGGASSVDMSFRWSQLQGDLTDQAATSTSTNPRVLKLPPRTLNIGTKYIFQIFVSMVSNPKIANSATVELTVLPSPLSAQVLGGDREWGTTQNLTLDATQSLDPDNSSVPMQYQWNCSQFNNETLQYDLGCLTVNSTKLVLEPIGKTLIPASTMMADKMYKFSAIVSKDSRTSSTSVKYLFKSGSIPQVSIAPLSSSRVNVNDRVMLQASVVSSVPLQKTLWSLVGSNAGLEASLFAVPASRTTMVLAQNAMIPGATYQFQLVAVDVNGQNSTASIIVTANSPPTSGELVVSPTSGIALADKFVLSSLNWVDEDLPLKYVYKFIKGVETDESVEIVMGAASLEPSLSTIFPVGAGEASIITVVAYVMDALGAQTRTTAEITVKEQNFANSTARDAYLTSMAQDVLAQAMTGDPSKVMNVISALGDMIAGKEAISTVAPNDVTKACPKANNAQCNAKGNCLRSPVNCPATDVSCVVTCQCLPNYFGDNCALTKAQYEAKQAAVSGLIGAMATSVKSIDISDASAVEQSAGGILSLTKSASLLGESAQNAAVNFVDNIVSAQLSPSAATAVGNTVSNILDAEVNRAVPAIAPAAASHARRLTANDSATTSNTSTSSTNATDEKAMQRLAAVEKIKGTIGKFGTALLASSLPGEKPVSFVSKNMKLVGARDTPTHFEGKQVKVPLTAAEIAANFTPPSCTIPMGFAQHIQAQRRRRRLTTGDETDEEAPVDVHSAVFVKNPYAFSGATVNSPVMSIKVHEGEGEVPVNDLAQPFQIFMRNTGKVTAIVDGVNITTHSDVVNCRTLRVSVYLHCSGFDQPVKIEVCNGTSGYRSRATCPTRTPKCQYWNTTLNNWDTTGCTAVGTTPDGAYTICNCTHLTDFATDVEQSLAVLSAHFDRVMTHTVTAADIKRNVALIITMALFFILFIIAFFYVSRWDHADRIRQMRENRLRIQEAQKVNVRSLFQEPEYVRAVGYRAKAKAVLASFWKGLKEEHKLLSIAFKYDEYFSRPQRLTIIFTVIMSHMFTNALLYANKTTGAKTVGGAVVCGVVSSLCMMPVTIAFVIMFKKAGRKRNYVLRYQVEDSEGNVAHVETDAYGKPREYSPIEVCKMDMEAIAKCVEVRRIKRFVRDFKKRGLDSRVGQVCRGLFLAINNRDMDEDPPVTNAHDEDVLQPVLHQIKTRIVDRAKSLQEGGAAASAARRSKSVFGLFGARSSRQLMEMLERNGGESMISSMLAFDPLSLTASTGAKIAEVCEALSQYANEEEEYDSDDDDDDDVDVVLTLKDWLDKCHECCKLQQSSARAMMHKAKVELQRTETQLRKLEHAIGSQFDRRLTELGVITEALAIGTRRKTTDTINGVATMAREARRKTSRRMRKQSEVPKVDKRLSVTIKKEKKSVLNANRAVLKEKRNAVKRAQKMTRDEQKRLRKEADRELAKVTMGLVGIAKMKKKLQLYLEAKEKQRIDALPWHERHAFELEKKQLKKIKGVSRLLYNQFLRRQPAKVAKPIFPEWVVYISYAISIVMCCWSAYFVMMFGFSLTEENTSTLWIGSLLAGLAMTHIVSDPAKIFFKMGLMPVVAAGILADTGVFDLGSEGLALAAAAALGSAGVAQVIAKNDSRLKRKMRTKKLVPTTEEEALEAIAGRLPAEVEEPSDPVKPPVFDDLAKLEVEKPKEEIVPKLAIHMRGPPIPKPVRSPATSPRPIVHLPSRKPISIPPVGPKRSPRVAVEVTPPVGEVPLPVHEVPPLPVTQVAMPEVPPLPVAQLVEQPRAVDKSVVVEKPLTWEKPLRPPRVARPARSVVYEPPAAPRAQPEMTVCECGDTMPADTLLEHKTETCSHRLVQCRAGCGMFVQARSLSGHELSQCRLVMCSCGKMVLTKSLEQHQQRECRNKLISCRLECGQRFPAHHRERHERHECAMRKTSCPQCGISCMAMDMERHMKGECQLHQASTKVTSAMRAFAPQPQVQPVEAQPVQAPQPEATQAPVVSQPKLNVSAIRGPMRPPAGPPPTRALPRAPPRPAGPPRGPLAGSAVGAAASAAPAAHDLPTTPDKEKVQKMRERLLARKHPNLQVSTTSEAEEKAPAPTGADAAQVVPTEEKPVTPSVAAARPSGGAVTPTNAGAPTGRFMMMPPRGQPPVRPPVRPVMRPPPMAPSGTIPSVAQATIAMSPSSRRSLLMRGPGLAVIAPKAPVVESPREDEVMAAALARPSPTIEVESTSAAPEAAAVPGVQVPRSPMRASMRGPPQAAVNPESKPRVVPPTSVAENVNEIAKLLFDNETAEEDKI</sequence>
<dbReference type="EMBL" id="DAKRPA010000203">
    <property type="protein sequence ID" value="DAZ95472.1"/>
    <property type="molecule type" value="Genomic_DNA"/>
</dbReference>
<feature type="region of interest" description="Disordered" evidence="11">
    <location>
        <begin position="3658"/>
        <end position="3679"/>
    </location>
</feature>
<evidence type="ECO:0000256" key="10">
    <source>
        <dbReference type="PROSITE-ProRule" id="PRU00207"/>
    </source>
</evidence>
<keyword evidence="4" id="KW-0677">Repeat</keyword>
<feature type="transmembrane region" description="Helical" evidence="12">
    <location>
        <begin position="4070"/>
        <end position="4088"/>
    </location>
</feature>
<dbReference type="GO" id="GO:0006816">
    <property type="term" value="P:calcium ion transport"/>
    <property type="evidence" value="ECO:0007669"/>
    <property type="project" value="TreeGrafter"/>
</dbReference>
<evidence type="ECO:0000256" key="4">
    <source>
        <dbReference type="ARBA" id="ARBA00022737"/>
    </source>
</evidence>
<feature type="transmembrane region" description="Helical" evidence="12">
    <location>
        <begin position="4568"/>
        <end position="4589"/>
    </location>
</feature>
<evidence type="ECO:0000256" key="6">
    <source>
        <dbReference type="ARBA" id="ARBA00022833"/>
    </source>
</evidence>
<feature type="transmembrane region" description="Helical" evidence="12">
    <location>
        <begin position="4651"/>
        <end position="4670"/>
    </location>
</feature>
<dbReference type="Gene3D" id="3.30.40.10">
    <property type="entry name" value="Zinc/RING finger domain, C3HC4 (zinc finger)"/>
    <property type="match status" value="2"/>
</dbReference>
<evidence type="ECO:0000256" key="7">
    <source>
        <dbReference type="ARBA" id="ARBA00022989"/>
    </source>
</evidence>
<keyword evidence="8 12" id="KW-0472">Membrane</keyword>
<feature type="zinc finger region" description="TRAF-type" evidence="10">
    <location>
        <begin position="4938"/>
        <end position="4985"/>
    </location>
</feature>
<dbReference type="InterPro" id="IPR002859">
    <property type="entry name" value="PKD/REJ-like"/>
</dbReference>
<dbReference type="Pfam" id="PF01825">
    <property type="entry name" value="GPS"/>
    <property type="match status" value="1"/>
</dbReference>
<keyword evidence="2 12" id="KW-0812">Transmembrane</keyword>
<dbReference type="GO" id="GO:0008270">
    <property type="term" value="F:zinc ion binding"/>
    <property type="evidence" value="ECO:0007669"/>
    <property type="project" value="UniProtKB-KW"/>
</dbReference>
<feature type="domain" description="TRAF-type" evidence="13">
    <location>
        <begin position="4938"/>
        <end position="4985"/>
    </location>
</feature>
<comment type="caution">
    <text evidence="15">The sequence shown here is derived from an EMBL/GenBank/DDBJ whole genome shotgun (WGS) entry which is preliminary data.</text>
</comment>
<keyword evidence="3 10" id="KW-0479">Metal-binding</keyword>
<evidence type="ECO:0000256" key="12">
    <source>
        <dbReference type="SAM" id="Phobius"/>
    </source>
</evidence>
<dbReference type="GO" id="GO:0005261">
    <property type="term" value="F:monoatomic cation channel activity"/>
    <property type="evidence" value="ECO:0007669"/>
    <property type="project" value="TreeGrafter"/>
</dbReference>
<keyword evidence="9" id="KW-1015">Disulfide bond</keyword>
<comment type="subcellular location">
    <subcellularLocation>
        <location evidence="1">Membrane</location>
    </subcellularLocation>
</comment>
<reference evidence="15" key="2">
    <citation type="journal article" date="2023" name="Microbiol Resour">
        <title>Decontamination and Annotation of the Draft Genome Sequence of the Oomycete Lagenidium giganteum ARSEF 373.</title>
        <authorList>
            <person name="Morgan W.R."/>
            <person name="Tartar A."/>
        </authorList>
    </citation>
    <scope>NUCLEOTIDE SEQUENCE</scope>
    <source>
        <strain evidence="15">ARSEF 373</strain>
    </source>
</reference>
<evidence type="ECO:0008006" key="17">
    <source>
        <dbReference type="Google" id="ProtNLM"/>
    </source>
</evidence>
<feature type="region of interest" description="Disordered" evidence="11">
    <location>
        <begin position="4743"/>
        <end position="4779"/>
    </location>
</feature>
<evidence type="ECO:0000256" key="5">
    <source>
        <dbReference type="ARBA" id="ARBA00022771"/>
    </source>
</evidence>
<feature type="domain" description="GAIN-B" evidence="14">
    <location>
        <begin position="3785"/>
        <end position="3948"/>
    </location>
</feature>
<proteinExistence type="predicted"/>
<dbReference type="PROSITE" id="PS50145">
    <property type="entry name" value="ZF_TRAF"/>
    <property type="match status" value="1"/>
</dbReference>
<gene>
    <name evidence="15" type="ORF">N0F65_002157</name>
</gene>
<dbReference type="PANTHER" id="PTHR46730:SF1">
    <property type="entry name" value="PLAT DOMAIN-CONTAINING PROTEIN"/>
    <property type="match status" value="1"/>
</dbReference>
<dbReference type="InterPro" id="IPR000203">
    <property type="entry name" value="GPS"/>
</dbReference>
<evidence type="ECO:0000256" key="3">
    <source>
        <dbReference type="ARBA" id="ARBA00022723"/>
    </source>
</evidence>
<dbReference type="SMART" id="SM00303">
    <property type="entry name" value="GPS"/>
    <property type="match status" value="1"/>
</dbReference>
<keyword evidence="6 10" id="KW-0862">Zinc</keyword>
<evidence type="ECO:0000313" key="16">
    <source>
        <dbReference type="Proteomes" id="UP001146120"/>
    </source>
</evidence>
<dbReference type="GO" id="GO:0005886">
    <property type="term" value="C:plasma membrane"/>
    <property type="evidence" value="ECO:0007669"/>
    <property type="project" value="TreeGrafter"/>
</dbReference>
<keyword evidence="16" id="KW-1185">Reference proteome</keyword>
<evidence type="ECO:0000259" key="13">
    <source>
        <dbReference type="PROSITE" id="PS50145"/>
    </source>
</evidence>
<feature type="region of interest" description="Disordered" evidence="11">
    <location>
        <begin position="5017"/>
        <end position="5110"/>
    </location>
</feature>
<feature type="compositionally biased region" description="Low complexity" evidence="11">
    <location>
        <begin position="5081"/>
        <end position="5097"/>
    </location>
</feature>
<dbReference type="Pfam" id="PF02010">
    <property type="entry name" value="REJ"/>
    <property type="match status" value="1"/>
</dbReference>
<evidence type="ECO:0000259" key="14">
    <source>
        <dbReference type="PROSITE" id="PS50221"/>
    </source>
</evidence>
<dbReference type="Proteomes" id="UP001146120">
    <property type="component" value="Unassembled WGS sequence"/>
</dbReference>
<dbReference type="InterPro" id="IPR057244">
    <property type="entry name" value="GAIN_B"/>
</dbReference>